<comment type="caution">
    <text evidence="2">The sequence shown here is derived from an EMBL/GenBank/DDBJ whole genome shotgun (WGS) entry which is preliminary data.</text>
</comment>
<evidence type="ECO:0000313" key="3">
    <source>
        <dbReference type="Proteomes" id="UP000545493"/>
    </source>
</evidence>
<evidence type="ECO:0000256" key="1">
    <source>
        <dbReference type="SAM" id="Phobius"/>
    </source>
</evidence>
<dbReference type="AlphaFoldDB" id="A0A7X5URB7"/>
<dbReference type="EMBL" id="JAAOYM010000001">
    <property type="protein sequence ID" value="NIJ12736.1"/>
    <property type="molecule type" value="Genomic_DNA"/>
</dbReference>
<protein>
    <submittedName>
        <fullName evidence="2">ABC-type transport system involved in cytochrome c biogenesis permease subunit</fullName>
    </submittedName>
</protein>
<dbReference type="RefSeq" id="WP_167171908.1">
    <property type="nucleotide sequence ID" value="NZ_JAAOYM010000001.1"/>
</dbReference>
<feature type="transmembrane region" description="Helical" evidence="1">
    <location>
        <begin position="43"/>
        <end position="60"/>
    </location>
</feature>
<name>A0A7X5URB7_9PSEU</name>
<dbReference type="Pfam" id="PF17197">
    <property type="entry name" value="DUF5134"/>
    <property type="match status" value="1"/>
</dbReference>
<accession>A0A7X5URB7</accession>
<gene>
    <name evidence="2" type="ORF">FHU38_003080</name>
</gene>
<feature type="transmembrane region" description="Helical" evidence="1">
    <location>
        <begin position="6"/>
        <end position="23"/>
    </location>
</feature>
<dbReference type="Proteomes" id="UP000545493">
    <property type="component" value="Unassembled WGS sequence"/>
</dbReference>
<feature type="transmembrane region" description="Helical" evidence="1">
    <location>
        <begin position="66"/>
        <end position="84"/>
    </location>
</feature>
<feature type="transmembrane region" description="Helical" evidence="1">
    <location>
        <begin position="136"/>
        <end position="154"/>
    </location>
</feature>
<feature type="transmembrane region" description="Helical" evidence="1">
    <location>
        <begin position="96"/>
        <end position="116"/>
    </location>
</feature>
<evidence type="ECO:0000313" key="2">
    <source>
        <dbReference type="EMBL" id="NIJ12736.1"/>
    </source>
</evidence>
<dbReference type="InterPro" id="IPR033458">
    <property type="entry name" value="DUF5134"/>
</dbReference>
<proteinExistence type="predicted"/>
<reference evidence="2 3" key="1">
    <citation type="submission" date="2020-03" db="EMBL/GenBank/DDBJ databases">
        <title>Sequencing the genomes of 1000 actinobacteria strains.</title>
        <authorList>
            <person name="Klenk H.-P."/>
        </authorList>
    </citation>
    <scope>NUCLEOTIDE SEQUENCE [LARGE SCALE GENOMIC DNA]</scope>
    <source>
        <strain evidence="2 3">DSM 45685</strain>
    </source>
</reference>
<organism evidence="2 3">
    <name type="scientific">Saccharomonospora amisosensis</name>
    <dbReference type="NCBI Taxonomy" id="1128677"/>
    <lineage>
        <taxon>Bacteria</taxon>
        <taxon>Bacillati</taxon>
        <taxon>Actinomycetota</taxon>
        <taxon>Actinomycetes</taxon>
        <taxon>Pseudonocardiales</taxon>
        <taxon>Pseudonocardiaceae</taxon>
        <taxon>Saccharomonospora</taxon>
    </lineage>
</organism>
<keyword evidence="1" id="KW-0472">Membrane</keyword>
<keyword evidence="1" id="KW-1133">Transmembrane helix</keyword>
<keyword evidence="1" id="KW-0812">Transmembrane</keyword>
<keyword evidence="3" id="KW-1185">Reference proteome</keyword>
<sequence length="201" mass="21133">MNIPLVLAWLLTAAFLLLTFPAVSRLTRLDYVRLGSGVRQQDVAGLLMAVAMLAMVSPVGAPIPVAGWEALFVLTAGWFVAAAVRDRSAQGVCRRCDLHYGIAAVAMFYMLLAMPHGDGGHTVWPNMVSGASSGGMAWPVLAALGAAYFTYDGVQAGMRGLRLASRTGDTARETLPPGFVSRTVCRAGMGLGMAIMFVAGL</sequence>